<accession>A0ABS5DVQ7</accession>
<proteinExistence type="predicted"/>
<dbReference type="RefSeq" id="WP_210808011.1">
    <property type="nucleotide sequence ID" value="NZ_JAGQDG010000003.1"/>
</dbReference>
<gene>
    <name evidence="1" type="ORF">KAK11_07810</name>
</gene>
<comment type="caution">
    <text evidence="1">The sequence shown here is derived from an EMBL/GenBank/DDBJ whole genome shotgun (WGS) entry which is preliminary data.</text>
</comment>
<dbReference type="Proteomes" id="UP000672097">
    <property type="component" value="Unassembled WGS sequence"/>
</dbReference>
<dbReference type="EMBL" id="JAGQDG010000003">
    <property type="protein sequence ID" value="MBQ0935227.1"/>
    <property type="molecule type" value="Genomic_DNA"/>
</dbReference>
<evidence type="ECO:0000313" key="1">
    <source>
        <dbReference type="EMBL" id="MBQ0935227.1"/>
    </source>
</evidence>
<evidence type="ECO:0000313" key="2">
    <source>
        <dbReference type="Proteomes" id="UP000672097"/>
    </source>
</evidence>
<keyword evidence="2" id="KW-1185">Reference proteome</keyword>
<name>A0ABS5DVQ7_9BURK</name>
<sequence length="257" mass="28224">MTLPKMLMIGHSHLAALETAQMQRRASGATSLPITVVQLRKPAYRMTPDVPPTSPEAFSPAVRELVEKLQPELIVSVVAGNAHTVLSLIEHPVPFDFVMEPHAALDESRQLLPLSLVRTLLEGQMRMGLRVMRALSHLAKVPVVHLAAPPPIPSEAHIRTHPEAFAEALAEGKVTPAAIRLKLWHLHEQRVAEHCRELGFAQLPVPEGTQDEHGFLRPEGWNLDPAHANAWYGERVLQQLEAHAAALANPAAQRAPT</sequence>
<protein>
    <submittedName>
        <fullName evidence="1">Uncharacterized protein</fullName>
    </submittedName>
</protein>
<reference evidence="1 2" key="1">
    <citation type="submission" date="2021-04" db="EMBL/GenBank/DDBJ databases">
        <title>The genome sequence of type strain Ideonella paludis KCTC 32238.</title>
        <authorList>
            <person name="Liu Y."/>
        </authorList>
    </citation>
    <scope>NUCLEOTIDE SEQUENCE [LARGE SCALE GENOMIC DNA]</scope>
    <source>
        <strain evidence="1 2">KCTC 32238</strain>
    </source>
</reference>
<organism evidence="1 2">
    <name type="scientific">Ideonella paludis</name>
    <dbReference type="NCBI Taxonomy" id="1233411"/>
    <lineage>
        <taxon>Bacteria</taxon>
        <taxon>Pseudomonadati</taxon>
        <taxon>Pseudomonadota</taxon>
        <taxon>Betaproteobacteria</taxon>
        <taxon>Burkholderiales</taxon>
        <taxon>Sphaerotilaceae</taxon>
        <taxon>Ideonella</taxon>
    </lineage>
</organism>